<dbReference type="InterPro" id="IPR033713">
    <property type="entry name" value="NudJ"/>
</dbReference>
<dbReference type="PROSITE" id="PS00893">
    <property type="entry name" value="NUDIX_BOX"/>
    <property type="match status" value="1"/>
</dbReference>
<evidence type="ECO:0000313" key="9">
    <source>
        <dbReference type="Proteomes" id="UP001172778"/>
    </source>
</evidence>
<dbReference type="SUPFAM" id="SSF55811">
    <property type="entry name" value="Nudix"/>
    <property type="match status" value="1"/>
</dbReference>
<gene>
    <name evidence="6" type="primary">nudJ</name>
    <name evidence="8" type="ORF">PZA18_08175</name>
</gene>
<dbReference type="GO" id="GO:0016787">
    <property type="term" value="F:hydrolase activity"/>
    <property type="evidence" value="ECO:0007669"/>
    <property type="project" value="UniProtKB-KW"/>
</dbReference>
<comment type="similarity">
    <text evidence="2 6">Belongs to the Nudix hydrolase family. NudJ subfamily.</text>
</comment>
<evidence type="ECO:0000256" key="5">
    <source>
        <dbReference type="ARBA" id="ARBA00022801"/>
    </source>
</evidence>
<comment type="caution">
    <text evidence="8">The sequence shown here is derived from an EMBL/GenBank/DDBJ whole genome shotgun (WGS) entry which is preliminary data.</text>
</comment>
<keyword evidence="9" id="KW-1185">Reference proteome</keyword>
<dbReference type="RefSeq" id="WP_284100325.1">
    <property type="nucleotide sequence ID" value="NZ_JARRAF010000007.1"/>
</dbReference>
<protein>
    <recommendedName>
        <fullName evidence="4 6">Phosphatase NudJ</fullName>
        <ecNumber evidence="6">3.6.1.-</ecNumber>
    </recommendedName>
</protein>
<keyword evidence="6" id="KW-0460">Magnesium</keyword>
<name>A0ABT7DVC4_9NEIS</name>
<sequence length="168" mass="18810">MRWKPNVTVAAIVELQGRFLLVEEQTDQGLRLNQPAGHLDDGESLLNACIREAAEETGFQIRPTALVGIYQWSPPGQTGLTYLRFAFAAELLGAEGDPTRDRVNLAFAGQYPHALLCHLDDGIVRAIWMSREELLTCQAAHRSPLTLQCVDDYLAGRRFPIDLIHHYD</sequence>
<feature type="domain" description="Nudix hydrolase" evidence="7">
    <location>
        <begin position="2"/>
        <end position="151"/>
    </location>
</feature>
<dbReference type="PROSITE" id="PS51462">
    <property type="entry name" value="NUDIX"/>
    <property type="match status" value="1"/>
</dbReference>
<reference evidence="8" key="1">
    <citation type="submission" date="2023-03" db="EMBL/GenBank/DDBJ databases">
        <title>Chitinimonas shenzhenensis gen. nov., sp. nov., a novel member of family Burkholderiaceae isolated from activated sludge collected in Shen Zhen, China.</title>
        <authorList>
            <person name="Wang X."/>
        </authorList>
    </citation>
    <scope>NUCLEOTIDE SEQUENCE</scope>
    <source>
        <strain evidence="8">DQS-5</strain>
    </source>
</reference>
<accession>A0ABT7DVC4</accession>
<dbReference type="PANTHER" id="PTHR43222">
    <property type="entry name" value="NUDIX HYDROLASE 23"/>
    <property type="match status" value="1"/>
</dbReference>
<evidence type="ECO:0000259" key="7">
    <source>
        <dbReference type="PROSITE" id="PS51462"/>
    </source>
</evidence>
<dbReference type="Pfam" id="PF00293">
    <property type="entry name" value="NUDIX"/>
    <property type="match status" value="1"/>
</dbReference>
<dbReference type="InterPro" id="IPR000086">
    <property type="entry name" value="NUDIX_hydrolase_dom"/>
</dbReference>
<evidence type="ECO:0000256" key="6">
    <source>
        <dbReference type="RuleBase" id="RU364043"/>
    </source>
</evidence>
<dbReference type="EC" id="3.6.1.-" evidence="6"/>
<evidence type="ECO:0000256" key="2">
    <source>
        <dbReference type="ARBA" id="ARBA00007608"/>
    </source>
</evidence>
<dbReference type="CDD" id="cd03675">
    <property type="entry name" value="NUDIX_Hydrolase"/>
    <property type="match status" value="1"/>
</dbReference>
<dbReference type="InterPro" id="IPR020084">
    <property type="entry name" value="NUDIX_hydrolase_CS"/>
</dbReference>
<dbReference type="InterPro" id="IPR015797">
    <property type="entry name" value="NUDIX_hydrolase-like_dom_sf"/>
</dbReference>
<evidence type="ECO:0000256" key="1">
    <source>
        <dbReference type="ARBA" id="ARBA00001946"/>
    </source>
</evidence>
<dbReference type="PANTHER" id="PTHR43222:SF11">
    <property type="entry name" value="PHOSPHATASE NUDJ"/>
    <property type="match status" value="1"/>
</dbReference>
<proteinExistence type="inferred from homology"/>
<dbReference type="Gene3D" id="3.90.79.10">
    <property type="entry name" value="Nucleoside Triphosphate Pyrophosphohydrolase"/>
    <property type="match status" value="1"/>
</dbReference>
<dbReference type="Proteomes" id="UP001172778">
    <property type="component" value="Unassembled WGS sequence"/>
</dbReference>
<evidence type="ECO:0000256" key="3">
    <source>
        <dbReference type="ARBA" id="ARBA00011245"/>
    </source>
</evidence>
<evidence type="ECO:0000313" key="8">
    <source>
        <dbReference type="EMBL" id="MDK2124020.1"/>
    </source>
</evidence>
<dbReference type="EMBL" id="JARRAF010000007">
    <property type="protein sequence ID" value="MDK2124020.1"/>
    <property type="molecule type" value="Genomic_DNA"/>
</dbReference>
<comment type="subunit">
    <text evidence="3 6">Monomer.</text>
</comment>
<keyword evidence="5 6" id="KW-0378">Hydrolase</keyword>
<comment type="cofactor">
    <cofactor evidence="1 6">
        <name>Mg(2+)</name>
        <dbReference type="ChEBI" id="CHEBI:18420"/>
    </cofactor>
</comment>
<evidence type="ECO:0000256" key="4">
    <source>
        <dbReference type="ARBA" id="ARBA00015552"/>
    </source>
</evidence>
<organism evidence="8 9">
    <name type="scientific">Parachitinimonas caeni</name>
    <dbReference type="NCBI Taxonomy" id="3031301"/>
    <lineage>
        <taxon>Bacteria</taxon>
        <taxon>Pseudomonadati</taxon>
        <taxon>Pseudomonadota</taxon>
        <taxon>Betaproteobacteria</taxon>
        <taxon>Neisseriales</taxon>
        <taxon>Chitinibacteraceae</taxon>
        <taxon>Parachitinimonas</taxon>
    </lineage>
</organism>